<comment type="caution">
    <text evidence="1">The sequence shown here is derived from an EMBL/GenBank/DDBJ whole genome shotgun (WGS) entry which is preliminary data.</text>
</comment>
<sequence length="382" mass="42447">MVYTPSRDWSGDDRDCPVSRYSPQFKMLVDKFTRSIAELEGHKLPSVCPLCGRQGMLAIGKKISQIGNIYFNCRFCREVFDVCSLVMPPEMIAEIEAAREREVERWKSSEGEEAYLASISQQVAPNSHTKSQSPSDSRKHHFTPILGTPDKDFPSSLHGGVPLPSFEERLSQALARRPPQTPRRSTCTLDSSLPPSSIPSSVARDASQPEEFTTIDSDIEVGPIVTLQHKNKGTKQCPIDLLSPFITPVKTSSSSSSGKRKRTEELATIPVKKAKLGERVDALRKLKVVVWFKDDCHSITTEEIVPSVFSISDFTTVCDVLQLSVCDEFQVYYPNICGWQDPINTAVPIAHYPQCYDTIILRRAGIQGCSGFHSTVGCAFKD</sequence>
<reference evidence="1" key="1">
    <citation type="journal article" date="2021" name="Environ. Microbiol.">
        <title>Gene family expansions and transcriptome signatures uncover fungal adaptations to wood decay.</title>
        <authorList>
            <person name="Hage H."/>
            <person name="Miyauchi S."/>
            <person name="Viragh M."/>
            <person name="Drula E."/>
            <person name="Min B."/>
            <person name="Chaduli D."/>
            <person name="Navarro D."/>
            <person name="Favel A."/>
            <person name="Norest M."/>
            <person name="Lesage-Meessen L."/>
            <person name="Balint B."/>
            <person name="Merenyi Z."/>
            <person name="de Eugenio L."/>
            <person name="Morin E."/>
            <person name="Martinez A.T."/>
            <person name="Baldrian P."/>
            <person name="Stursova M."/>
            <person name="Martinez M.J."/>
            <person name="Novotny C."/>
            <person name="Magnuson J.K."/>
            <person name="Spatafora J.W."/>
            <person name="Maurice S."/>
            <person name="Pangilinan J."/>
            <person name="Andreopoulos W."/>
            <person name="LaButti K."/>
            <person name="Hundley H."/>
            <person name="Na H."/>
            <person name="Kuo A."/>
            <person name="Barry K."/>
            <person name="Lipzen A."/>
            <person name="Henrissat B."/>
            <person name="Riley R."/>
            <person name="Ahrendt S."/>
            <person name="Nagy L.G."/>
            <person name="Grigoriev I.V."/>
            <person name="Martin F."/>
            <person name="Rosso M.N."/>
        </authorList>
    </citation>
    <scope>NUCLEOTIDE SEQUENCE</scope>
    <source>
        <strain evidence="1">CBS 384.51</strain>
    </source>
</reference>
<proteinExistence type="predicted"/>
<evidence type="ECO:0000313" key="1">
    <source>
        <dbReference type="EMBL" id="KAI0088583.1"/>
    </source>
</evidence>
<evidence type="ECO:0000313" key="2">
    <source>
        <dbReference type="Proteomes" id="UP001055072"/>
    </source>
</evidence>
<protein>
    <submittedName>
        <fullName evidence="1">Uncharacterized protein</fullName>
    </submittedName>
</protein>
<dbReference type="Proteomes" id="UP001055072">
    <property type="component" value="Unassembled WGS sequence"/>
</dbReference>
<gene>
    <name evidence="1" type="ORF">BDY19DRAFT_993967</name>
</gene>
<organism evidence="1 2">
    <name type="scientific">Irpex rosettiformis</name>
    <dbReference type="NCBI Taxonomy" id="378272"/>
    <lineage>
        <taxon>Eukaryota</taxon>
        <taxon>Fungi</taxon>
        <taxon>Dikarya</taxon>
        <taxon>Basidiomycota</taxon>
        <taxon>Agaricomycotina</taxon>
        <taxon>Agaricomycetes</taxon>
        <taxon>Polyporales</taxon>
        <taxon>Irpicaceae</taxon>
        <taxon>Irpex</taxon>
    </lineage>
</organism>
<name>A0ACB8U2X5_9APHY</name>
<accession>A0ACB8U2X5</accession>
<keyword evidence="2" id="KW-1185">Reference proteome</keyword>
<dbReference type="EMBL" id="MU274913">
    <property type="protein sequence ID" value="KAI0088583.1"/>
    <property type="molecule type" value="Genomic_DNA"/>
</dbReference>